<keyword evidence="1" id="KW-1133">Transmembrane helix</keyword>
<keyword evidence="1" id="KW-0812">Transmembrane</keyword>
<feature type="transmembrane region" description="Helical" evidence="1">
    <location>
        <begin position="20"/>
        <end position="49"/>
    </location>
</feature>
<feature type="transmembrane region" description="Helical" evidence="1">
    <location>
        <begin position="90"/>
        <end position="108"/>
    </location>
</feature>
<reference evidence="2 3" key="1">
    <citation type="journal article" date="2016" name="Nat. Commun.">
        <title>Thousands of microbial genomes shed light on interconnected biogeochemical processes in an aquifer system.</title>
        <authorList>
            <person name="Anantharaman K."/>
            <person name="Brown C.T."/>
            <person name="Hug L.A."/>
            <person name="Sharon I."/>
            <person name="Castelle C.J."/>
            <person name="Probst A.J."/>
            <person name="Thomas B.C."/>
            <person name="Singh A."/>
            <person name="Wilkins M.J."/>
            <person name="Karaoz U."/>
            <person name="Brodie E.L."/>
            <person name="Williams K.H."/>
            <person name="Hubbard S.S."/>
            <person name="Banfield J.F."/>
        </authorList>
    </citation>
    <scope>NUCLEOTIDE SEQUENCE [LARGE SCALE GENOMIC DNA]</scope>
</reference>
<dbReference type="AlphaFoldDB" id="A0A1F6LRF5"/>
<name>A0A1F6LRF5_9BACT</name>
<evidence type="ECO:0000313" key="3">
    <source>
        <dbReference type="Proteomes" id="UP000176329"/>
    </source>
</evidence>
<gene>
    <name evidence="2" type="ORF">A2848_03600</name>
</gene>
<organism evidence="2 3">
    <name type="scientific">Candidatus Magasanikbacteria bacterium RIFCSPHIGHO2_01_FULL_50_8</name>
    <dbReference type="NCBI Taxonomy" id="1798674"/>
    <lineage>
        <taxon>Bacteria</taxon>
        <taxon>Candidatus Magasanikiibacteriota</taxon>
    </lineage>
</organism>
<dbReference type="InterPro" id="IPR038665">
    <property type="entry name" value="Voltage-dep_anion_channel_sf"/>
</dbReference>
<comment type="caution">
    <text evidence="2">The sequence shown here is derived from an EMBL/GenBank/DDBJ whole genome shotgun (WGS) entry which is preliminary data.</text>
</comment>
<sequence length="137" mass="16436">MLRPMAYITQFFTVDYWFGFPPFITVPLLIISCLVFAIFLCGGIASIMLYPKIENRWKRQVVRHAGTGAAWIGFIGLLLVFMRYERIPVFMYRYWFLFLAIGAAVWIIRVRRYALHRREKLEQETRAYHTKEKYLQQ</sequence>
<dbReference type="Proteomes" id="UP000176329">
    <property type="component" value="Unassembled WGS sequence"/>
</dbReference>
<evidence type="ECO:0000313" key="2">
    <source>
        <dbReference type="EMBL" id="OGH61959.1"/>
    </source>
</evidence>
<dbReference type="PROSITE" id="PS51257">
    <property type="entry name" value="PROKAR_LIPOPROTEIN"/>
    <property type="match status" value="1"/>
</dbReference>
<evidence type="ECO:0000256" key="1">
    <source>
        <dbReference type="SAM" id="Phobius"/>
    </source>
</evidence>
<dbReference type="EMBL" id="MFPV01000028">
    <property type="protein sequence ID" value="OGH61959.1"/>
    <property type="molecule type" value="Genomic_DNA"/>
</dbReference>
<protein>
    <submittedName>
        <fullName evidence="2">Uncharacterized protein</fullName>
    </submittedName>
</protein>
<feature type="transmembrane region" description="Helical" evidence="1">
    <location>
        <begin position="61"/>
        <end position="84"/>
    </location>
</feature>
<keyword evidence="1" id="KW-0472">Membrane</keyword>
<accession>A0A1F6LRF5</accession>
<dbReference type="Gene3D" id="1.50.10.150">
    <property type="entry name" value="Voltage-dependent anion channel"/>
    <property type="match status" value="1"/>
</dbReference>
<proteinExistence type="predicted"/>